<dbReference type="Pfam" id="PF07298">
    <property type="entry name" value="NnrU"/>
    <property type="match status" value="1"/>
</dbReference>
<sequence length="229" mass="24835">MTQLLTAFTVFVALHSIPATPGVRERLVARLGHALYIGLYSAVSLLALSWLFYAAFALDYIELWATAAWQGWVTFAAAPVGLFFVLAGLLSRNPFSTTARRGSSKPGAIVAITRHPVLWGFLIWSVGHIPPNGDLRSLVLFGGFAVFSAGSMMMIEKRSRKRFAAEWRQRTQATSFIPCAALVTGRARFGFDAAMMLALAVDAIAMIWLLWGGHAALFGADPLVFLTAG</sequence>
<dbReference type="RefSeq" id="WP_037169152.1">
    <property type="nucleotide sequence ID" value="NZ_JOKI01000032.1"/>
</dbReference>
<keyword evidence="4 5" id="KW-0472">Membrane</keyword>
<reference evidence="7 8" key="1">
    <citation type="submission" date="2014-06" db="EMBL/GenBank/DDBJ databases">
        <title>Rhizobium pelagicum/R2-400B4.</title>
        <authorList>
            <person name="Kimes N.E."/>
            <person name="Lopez-Perez M."/>
        </authorList>
    </citation>
    <scope>NUCLEOTIDE SEQUENCE [LARGE SCALE GENOMIC DNA]</scope>
    <source>
        <strain evidence="7 8">R2-400B4</strain>
    </source>
</reference>
<evidence type="ECO:0000313" key="8">
    <source>
        <dbReference type="Proteomes" id="UP000052167"/>
    </source>
</evidence>
<keyword evidence="3 5" id="KW-1133">Transmembrane helix</keyword>
<proteinExistence type="predicted"/>
<dbReference type="GO" id="GO:0016020">
    <property type="term" value="C:membrane"/>
    <property type="evidence" value="ECO:0007669"/>
    <property type="project" value="UniProtKB-SubCell"/>
</dbReference>
<organism evidence="7 8">
    <name type="scientific">Pseudorhizobium pelagicum</name>
    <dbReference type="NCBI Taxonomy" id="1509405"/>
    <lineage>
        <taxon>Bacteria</taxon>
        <taxon>Pseudomonadati</taxon>
        <taxon>Pseudomonadota</taxon>
        <taxon>Alphaproteobacteria</taxon>
        <taxon>Hyphomicrobiales</taxon>
        <taxon>Rhizobiaceae</taxon>
        <taxon>Rhizobium/Agrobacterium group</taxon>
        <taxon>Pseudorhizobium</taxon>
    </lineage>
</organism>
<evidence type="ECO:0000259" key="6">
    <source>
        <dbReference type="Pfam" id="PF07298"/>
    </source>
</evidence>
<keyword evidence="8" id="KW-1185">Reference proteome</keyword>
<evidence type="ECO:0000256" key="5">
    <source>
        <dbReference type="SAM" id="Phobius"/>
    </source>
</evidence>
<dbReference type="Proteomes" id="UP000052167">
    <property type="component" value="Unassembled WGS sequence"/>
</dbReference>
<dbReference type="AlphaFoldDB" id="A0A922P0U8"/>
<dbReference type="Gene3D" id="1.20.120.1630">
    <property type="match status" value="1"/>
</dbReference>
<protein>
    <submittedName>
        <fullName evidence="7">NnrU family protein</fullName>
    </submittedName>
</protein>
<evidence type="ECO:0000256" key="3">
    <source>
        <dbReference type="ARBA" id="ARBA00022989"/>
    </source>
</evidence>
<feature type="transmembrane region" description="Helical" evidence="5">
    <location>
        <begin position="193"/>
        <end position="211"/>
    </location>
</feature>
<comment type="caution">
    <text evidence="7">The sequence shown here is derived from an EMBL/GenBank/DDBJ whole genome shotgun (WGS) entry which is preliminary data.</text>
</comment>
<dbReference type="OrthoDB" id="7828645at2"/>
<evidence type="ECO:0000256" key="2">
    <source>
        <dbReference type="ARBA" id="ARBA00022692"/>
    </source>
</evidence>
<gene>
    <name evidence="7" type="ORF">GV68_24765</name>
</gene>
<feature type="transmembrane region" description="Helical" evidence="5">
    <location>
        <begin position="68"/>
        <end position="90"/>
    </location>
</feature>
<keyword evidence="2 5" id="KW-0812">Transmembrane</keyword>
<comment type="subcellular location">
    <subcellularLocation>
        <location evidence="1">Membrane</location>
        <topology evidence="1">Multi-pass membrane protein</topology>
    </subcellularLocation>
</comment>
<evidence type="ECO:0000313" key="7">
    <source>
        <dbReference type="EMBL" id="KEQ08994.1"/>
    </source>
</evidence>
<evidence type="ECO:0000256" key="1">
    <source>
        <dbReference type="ARBA" id="ARBA00004141"/>
    </source>
</evidence>
<dbReference type="EMBL" id="JOKJ01000008">
    <property type="protein sequence ID" value="KEQ08994.1"/>
    <property type="molecule type" value="Genomic_DNA"/>
</dbReference>
<feature type="transmembrane region" description="Helical" evidence="5">
    <location>
        <begin position="135"/>
        <end position="155"/>
    </location>
</feature>
<feature type="domain" description="NnrU" evidence="6">
    <location>
        <begin position="4"/>
        <end position="222"/>
    </location>
</feature>
<dbReference type="InterPro" id="IPR009915">
    <property type="entry name" value="NnrU_dom"/>
</dbReference>
<accession>A0A922P0U8</accession>
<feature type="transmembrane region" description="Helical" evidence="5">
    <location>
        <begin position="35"/>
        <end position="56"/>
    </location>
</feature>
<evidence type="ECO:0000256" key="4">
    <source>
        <dbReference type="ARBA" id="ARBA00023136"/>
    </source>
</evidence>
<name>A0A922P0U8_9HYPH</name>